<evidence type="ECO:0000313" key="2">
    <source>
        <dbReference type="Ensembl" id="ENSVKKP00000023459.1"/>
    </source>
</evidence>
<dbReference type="Proteomes" id="UP000694545">
    <property type="component" value="Unplaced"/>
</dbReference>
<evidence type="ECO:0000256" key="1">
    <source>
        <dbReference type="SAM" id="MobiDB-lite"/>
    </source>
</evidence>
<keyword evidence="3" id="KW-1185">Reference proteome</keyword>
<protein>
    <submittedName>
        <fullName evidence="2">Uncharacterized protein</fullName>
    </submittedName>
</protein>
<proteinExistence type="predicted"/>
<reference evidence="2" key="2">
    <citation type="submission" date="2025-09" db="UniProtKB">
        <authorList>
            <consortium name="Ensembl"/>
        </authorList>
    </citation>
    <scope>IDENTIFICATION</scope>
</reference>
<reference evidence="2" key="1">
    <citation type="submission" date="2025-08" db="UniProtKB">
        <authorList>
            <consortium name="Ensembl"/>
        </authorList>
    </citation>
    <scope>IDENTIFICATION</scope>
</reference>
<feature type="region of interest" description="Disordered" evidence="1">
    <location>
        <begin position="53"/>
        <end position="76"/>
    </location>
</feature>
<organism evidence="2 3">
    <name type="scientific">Varanus komodoensis</name>
    <name type="common">Komodo dragon</name>
    <dbReference type="NCBI Taxonomy" id="61221"/>
    <lineage>
        <taxon>Eukaryota</taxon>
        <taxon>Metazoa</taxon>
        <taxon>Chordata</taxon>
        <taxon>Craniata</taxon>
        <taxon>Vertebrata</taxon>
        <taxon>Euteleostomi</taxon>
        <taxon>Lepidosauria</taxon>
        <taxon>Squamata</taxon>
        <taxon>Bifurcata</taxon>
        <taxon>Unidentata</taxon>
        <taxon>Episquamata</taxon>
        <taxon>Toxicofera</taxon>
        <taxon>Anguimorpha</taxon>
        <taxon>Paleoanguimorpha</taxon>
        <taxon>Varanoidea</taxon>
        <taxon>Varanidae</taxon>
        <taxon>Varanus</taxon>
    </lineage>
</organism>
<accession>A0A8D2LKL7</accession>
<evidence type="ECO:0000313" key="3">
    <source>
        <dbReference type="Proteomes" id="UP000694545"/>
    </source>
</evidence>
<name>A0A8D2LKL7_VARKO</name>
<dbReference type="Ensembl" id="ENSVKKT00000024041.1">
    <property type="protein sequence ID" value="ENSVKKP00000023459.1"/>
    <property type="gene ID" value="ENSVKKG00000015533.1"/>
</dbReference>
<dbReference type="AlphaFoldDB" id="A0A8D2LKL7"/>
<sequence>WCGRKNEDRSIGRRLYDENEDLSDVEEIVSIRGFNLEEKLRSKMYRGDFVRPMDGKGNTAVNSVDLGCRGRPHSTE</sequence>